<evidence type="ECO:0000313" key="7">
    <source>
        <dbReference type="EMBL" id="SHH48152.1"/>
    </source>
</evidence>
<protein>
    <submittedName>
        <fullName evidence="7">Rod shape determining protein RodA</fullName>
    </submittedName>
</protein>
<dbReference type="Proteomes" id="UP000183995">
    <property type="component" value="Unassembled WGS sequence"/>
</dbReference>
<evidence type="ECO:0000313" key="8">
    <source>
        <dbReference type="Proteomes" id="UP000183995"/>
    </source>
</evidence>
<dbReference type="InterPro" id="IPR018365">
    <property type="entry name" value="Cell_cycle_FtsW-rel_CS"/>
</dbReference>
<keyword evidence="3" id="KW-0133">Cell shape</keyword>
<proteinExistence type="predicted"/>
<feature type="transmembrane region" description="Helical" evidence="6">
    <location>
        <begin position="188"/>
        <end position="206"/>
    </location>
</feature>
<keyword evidence="8" id="KW-1185">Reference proteome</keyword>
<evidence type="ECO:0000256" key="4">
    <source>
        <dbReference type="ARBA" id="ARBA00022989"/>
    </source>
</evidence>
<keyword evidence="5 6" id="KW-0472">Membrane</keyword>
<reference evidence="7 8" key="1">
    <citation type="submission" date="2016-11" db="EMBL/GenBank/DDBJ databases">
        <authorList>
            <person name="Jaros S."/>
            <person name="Januszkiewicz K."/>
            <person name="Wedrychowicz H."/>
        </authorList>
    </citation>
    <scope>NUCLEOTIDE SEQUENCE [LARGE SCALE GENOMIC DNA]</scope>
    <source>
        <strain evidence="7 8">DSM 10068</strain>
    </source>
</reference>
<dbReference type="InterPro" id="IPR001182">
    <property type="entry name" value="FtsW/RodA"/>
</dbReference>
<dbReference type="Pfam" id="PF01098">
    <property type="entry name" value="FTSW_RODA_SPOVE"/>
    <property type="match status" value="1"/>
</dbReference>
<evidence type="ECO:0000256" key="3">
    <source>
        <dbReference type="ARBA" id="ARBA00022960"/>
    </source>
</evidence>
<keyword evidence="2 6" id="KW-0812">Transmembrane</keyword>
<feature type="transmembrane region" description="Helical" evidence="6">
    <location>
        <begin position="16"/>
        <end position="35"/>
    </location>
</feature>
<evidence type="ECO:0000256" key="6">
    <source>
        <dbReference type="SAM" id="Phobius"/>
    </source>
</evidence>
<dbReference type="PROSITE" id="PS00428">
    <property type="entry name" value="FTSW_RODA_SPOVE"/>
    <property type="match status" value="1"/>
</dbReference>
<feature type="transmembrane region" description="Helical" evidence="6">
    <location>
        <begin position="280"/>
        <end position="297"/>
    </location>
</feature>
<feature type="transmembrane region" description="Helical" evidence="6">
    <location>
        <begin position="309"/>
        <end position="327"/>
    </location>
</feature>
<gene>
    <name evidence="7" type="ORF">SAMN02745823_00024</name>
</gene>
<feature type="transmembrane region" description="Helical" evidence="6">
    <location>
        <begin position="47"/>
        <end position="66"/>
    </location>
</feature>
<dbReference type="GO" id="GO:0008360">
    <property type="term" value="P:regulation of cell shape"/>
    <property type="evidence" value="ECO:0007669"/>
    <property type="project" value="UniProtKB-KW"/>
</dbReference>
<feature type="transmembrane region" description="Helical" evidence="6">
    <location>
        <begin position="165"/>
        <end position="181"/>
    </location>
</feature>
<feature type="transmembrane region" description="Helical" evidence="6">
    <location>
        <begin position="106"/>
        <end position="126"/>
    </location>
</feature>
<dbReference type="AlphaFoldDB" id="A0A1M5TBN9"/>
<comment type="subcellular location">
    <subcellularLocation>
        <location evidence="1">Membrane</location>
        <topology evidence="1">Multi-pass membrane protein</topology>
    </subcellularLocation>
</comment>
<dbReference type="PANTHER" id="PTHR30474:SF1">
    <property type="entry name" value="PEPTIDOGLYCAN GLYCOSYLTRANSFERASE MRDB"/>
    <property type="match status" value="1"/>
</dbReference>
<feature type="transmembrane region" description="Helical" evidence="6">
    <location>
        <begin position="347"/>
        <end position="367"/>
    </location>
</feature>
<sequence length="381" mass="41785">MKRRFDAVSKYIRESDMYLLILCVISSIYGIILIYSATRSQDTNTNVYIQIVSLVLGIGLYVLFSLLDVDTIADRAKILYVLSILFIATLFIWGTEINGNRAWLRFGSFGVQPAEIVKIPYTIILAKMIANFKDKKTLSAPLSLVQIVAVFGGLFIFIILSSSDLGSALVYLFILIMMLFVGGIDLKWLLLGLLVLAGVILLAWHTSILTDTQKDRILAPYNPNIDPKHINVTWQATQSQYAIASGNFLGKGLLKGPMTQAGSVPQQYTDFIFSVAGEELGFVGCFLIVVLLLLLIIRTVVVGIKSNNTTGLLVCTGMAAMLIAQTFENIGMCLGLTPVIGLTLPFFSYGGSSLITMFAAMGIVSGIKMRPKPARFRSYSR</sequence>
<name>A0A1M5TBN9_9FIRM</name>
<feature type="transmembrane region" description="Helical" evidence="6">
    <location>
        <begin position="138"/>
        <end position="159"/>
    </location>
</feature>
<dbReference type="OrthoDB" id="9812661at2"/>
<feature type="transmembrane region" description="Helical" evidence="6">
    <location>
        <begin position="78"/>
        <end position="94"/>
    </location>
</feature>
<dbReference type="RefSeq" id="WP_084726116.1">
    <property type="nucleotide sequence ID" value="NZ_FQXV01000001.1"/>
</dbReference>
<organism evidence="7 8">
    <name type="scientific">Sporobacter termitidis DSM 10068</name>
    <dbReference type="NCBI Taxonomy" id="1123282"/>
    <lineage>
        <taxon>Bacteria</taxon>
        <taxon>Bacillati</taxon>
        <taxon>Bacillota</taxon>
        <taxon>Clostridia</taxon>
        <taxon>Eubacteriales</taxon>
        <taxon>Oscillospiraceae</taxon>
        <taxon>Sporobacter</taxon>
    </lineage>
</organism>
<evidence type="ECO:0000256" key="1">
    <source>
        <dbReference type="ARBA" id="ARBA00004141"/>
    </source>
</evidence>
<dbReference type="GO" id="GO:0051301">
    <property type="term" value="P:cell division"/>
    <property type="evidence" value="ECO:0007669"/>
    <property type="project" value="InterPro"/>
</dbReference>
<dbReference type="GO" id="GO:0005886">
    <property type="term" value="C:plasma membrane"/>
    <property type="evidence" value="ECO:0007669"/>
    <property type="project" value="TreeGrafter"/>
</dbReference>
<dbReference type="STRING" id="1123282.SAMN02745823_00024"/>
<dbReference type="EMBL" id="FQXV01000001">
    <property type="protein sequence ID" value="SHH48152.1"/>
    <property type="molecule type" value="Genomic_DNA"/>
</dbReference>
<dbReference type="GO" id="GO:0015648">
    <property type="term" value="F:lipid-linked peptidoglycan transporter activity"/>
    <property type="evidence" value="ECO:0007669"/>
    <property type="project" value="TreeGrafter"/>
</dbReference>
<accession>A0A1M5TBN9</accession>
<dbReference type="PANTHER" id="PTHR30474">
    <property type="entry name" value="CELL CYCLE PROTEIN"/>
    <property type="match status" value="1"/>
</dbReference>
<evidence type="ECO:0000256" key="5">
    <source>
        <dbReference type="ARBA" id="ARBA00023136"/>
    </source>
</evidence>
<dbReference type="GO" id="GO:0032153">
    <property type="term" value="C:cell division site"/>
    <property type="evidence" value="ECO:0007669"/>
    <property type="project" value="TreeGrafter"/>
</dbReference>
<keyword evidence="4 6" id="KW-1133">Transmembrane helix</keyword>
<evidence type="ECO:0000256" key="2">
    <source>
        <dbReference type="ARBA" id="ARBA00022692"/>
    </source>
</evidence>